<dbReference type="EMBL" id="JACHFN010000004">
    <property type="protein sequence ID" value="MBB5233914.1"/>
    <property type="molecule type" value="Genomic_DNA"/>
</dbReference>
<reference evidence="1 2" key="1">
    <citation type="submission" date="2020-08" db="EMBL/GenBank/DDBJ databases">
        <title>Genomic Encyclopedia of Type Strains, Phase IV (KMG-IV): sequencing the most valuable type-strain genomes for metagenomic binning, comparative biology and taxonomic classification.</title>
        <authorList>
            <person name="Goeker M."/>
        </authorList>
    </citation>
    <scope>NUCLEOTIDE SEQUENCE [LARGE SCALE GENOMIC DNA]</scope>
    <source>
        <strain evidence="1 2">DSM 101791</strain>
    </source>
</reference>
<evidence type="ECO:0000313" key="1">
    <source>
        <dbReference type="EMBL" id="MBB5233914.1"/>
    </source>
</evidence>
<accession>A0A7W8LPP4</accession>
<evidence type="ECO:0000313" key="2">
    <source>
        <dbReference type="Proteomes" id="UP000525389"/>
    </source>
</evidence>
<gene>
    <name evidence="1" type="ORF">HNQ09_001352</name>
</gene>
<keyword evidence="2" id="KW-1185">Reference proteome</keyword>
<proteinExistence type="predicted"/>
<sequence>MNLGEAYLDHYERYLGSFASDFHARFEHEGVTVQLLDFAGAMQDTHVLASLGLTHYQDVLGEVVEVIVPVSELDDVVVNAVAASLTFLLNLRVTVPEVSYLRHLHRSVPEFAERYGKVAFAFTEPYPFPDSFAQLALSKSASVGKVRMGFFLSEAEVRMVEREGFDVLSTLFEEQQVDAIDLQRPSVV</sequence>
<evidence type="ECO:0008006" key="3">
    <source>
        <dbReference type="Google" id="ProtNLM"/>
    </source>
</evidence>
<dbReference type="RefSeq" id="WP_184027085.1">
    <property type="nucleotide sequence ID" value="NZ_JACHFN010000004.1"/>
</dbReference>
<comment type="caution">
    <text evidence="1">The sequence shown here is derived from an EMBL/GenBank/DDBJ whole genome shotgun (WGS) entry which is preliminary data.</text>
</comment>
<dbReference type="Proteomes" id="UP000525389">
    <property type="component" value="Unassembled WGS sequence"/>
</dbReference>
<dbReference type="AlphaFoldDB" id="A0A7W8LPP4"/>
<name>A0A7W8LPP4_9DEIO</name>
<organism evidence="1 2">
    <name type="scientific">Deinococcus budaensis</name>
    <dbReference type="NCBI Taxonomy" id="1665626"/>
    <lineage>
        <taxon>Bacteria</taxon>
        <taxon>Thermotogati</taxon>
        <taxon>Deinococcota</taxon>
        <taxon>Deinococci</taxon>
        <taxon>Deinococcales</taxon>
        <taxon>Deinococcaceae</taxon>
        <taxon>Deinococcus</taxon>
    </lineage>
</organism>
<protein>
    <recommendedName>
        <fullName evidence="3">Suppressor of fused-like domain-containing protein</fullName>
    </recommendedName>
</protein>